<proteinExistence type="predicted"/>
<sequence>MVCSVVGGSIAFTGGAIAAQPAGPDGIADAGTDAGALAPGDTAVVQTIEITDSDENDTNAVEVTGVTVTAAADNTASAADVSSVRILDADGDELASDTAADSLFGAGQTFDLSGVSVPDDGRTTLQISVTVADNVSETAVLGVSTKVNWTENGTAGQTAAVTDGATETLEASASGLTGNETAESGNETAESNNETSESGNETAESNNETAKPGNETAGAGDGSDGNATAHPDGQTTERPTVKNETTAAETNGTAQNASETATATLDESSAAPDLQIVRPANQTVVRSDGFLDVAYGYVANAPDDVTSARISLTDGAGASYNYSLGKTAYEAGAVETVSLDLDKPAGNLTDGAYYVDISVTNASGDTDTVRTTGPVVVVNDERPALENVTITSNRTDIPLDGSVNFSYDYGSAPNASSITVWVVESGDTANFTAGDRQNATYAAYEQSVDHGVVSDRTHTVGLAYRVPDNSNYSVFVGVTDATGRQSNVSEVGRIGVNTAKPSIDSVQAKAGSDIVTVRFSEPVVAGDGDADITRADFAFQDGNDAGASSISGVVAHSKDTVTLHLDANVTLGDLGRDAVSARSGQLVDTHEGGARAVGPIAVALADTIPPTPEAVNLTAINMSNVDSYDVVVHAPAHQTDVEVTLVGEGGNSVSTSNDAVTGKTVLTLNATTLQDGFTTVAVNLTDVAGNSRVTETFTQKDTVAPGLTVVSTNAGSDVVTVRYTEYINDTSASDFAFSNLTTEVNTTRTIEKTTLTLNETIPATAINNSNVTLSASGVTDPAGNPIHNESILVDIDDPTVSGVTAEPGDERIVLTFSELVTPGENDSFTVDDFGYTENNSSGVTAIEAVSQTGPQTVVLETNGELTPDDLEFDAVTVAADGVYDMAGRSANAATYTIGIESDLRVNVSGRTMTLTVVSPNDIENATNGMMVRETNRELDSLEQFELDERFETLVNASQFTKVKPGTYEATVTIPSDADGDADGRYSVAGPVGGTRLVEMSSVDTTDPHPTDAVLLDVTDAAQLDDTRNTTEIRVLFNEPINASDIMPSDVSIDGFDGEIVAVQDAGPFGSVTIITEGTVQTGDSPKVRIDGESYIDLAGTHGKQGGATTVHTAAFDLDEGRNFVSVPASSGDLPLDELDLSAVDAIYAYDASSGSWDAFDPDAWINDLTKLEGGNGYIFVMERDATLTLNVYNEPGATEDTRDVAPVPTQQRLTEGWNLVGHYQEYDQNVSVALSSLDDDSVYKLLAHDESADRLAYRSYNAGEFETMKRGEAYWVFVRDDEVYTEATNNTADS</sequence>
<feature type="compositionally biased region" description="Low complexity" evidence="2">
    <location>
        <begin position="243"/>
        <end position="257"/>
    </location>
</feature>
<evidence type="ECO:0000313" key="4">
    <source>
        <dbReference type="Proteomes" id="UP000011550"/>
    </source>
</evidence>
<evidence type="ECO:0000256" key="1">
    <source>
        <dbReference type="ARBA" id="ARBA00022729"/>
    </source>
</evidence>
<organism evidence="3 4">
    <name type="scientific">Haloferax mucosum ATCC BAA-1512</name>
    <dbReference type="NCBI Taxonomy" id="662479"/>
    <lineage>
        <taxon>Archaea</taxon>
        <taxon>Methanobacteriati</taxon>
        <taxon>Methanobacteriota</taxon>
        <taxon>Stenosarchaea group</taxon>
        <taxon>Halobacteria</taxon>
        <taxon>Halobacteriales</taxon>
        <taxon>Haloferacaceae</taxon>
        <taxon>Haloferax</taxon>
    </lineage>
</organism>
<feature type="compositionally biased region" description="Low complexity" evidence="2">
    <location>
        <begin position="182"/>
        <end position="210"/>
    </location>
</feature>
<dbReference type="PATRIC" id="fig|662479.7.peg.967"/>
<evidence type="ECO:0000256" key="2">
    <source>
        <dbReference type="SAM" id="MobiDB-lite"/>
    </source>
</evidence>
<feature type="region of interest" description="Disordered" evidence="2">
    <location>
        <begin position="173"/>
        <end position="267"/>
    </location>
</feature>
<keyword evidence="1" id="KW-0732">Signal</keyword>
<comment type="caution">
    <text evidence="3">The sequence shown here is derived from an EMBL/GenBank/DDBJ whole genome shotgun (WGS) entry which is preliminary data.</text>
</comment>
<name>M0IMI1_9EURY</name>
<feature type="compositionally biased region" description="Polar residues" evidence="2">
    <location>
        <begin position="258"/>
        <end position="267"/>
    </location>
</feature>
<protein>
    <submittedName>
        <fullName evidence="3">Putative cell surface glycoprotein</fullName>
    </submittedName>
</protein>
<gene>
    <name evidence="3" type="ORF">C440_04678</name>
</gene>
<dbReference type="InterPro" id="IPR014755">
    <property type="entry name" value="Cu-Rt/internalin_Ig-like"/>
</dbReference>
<dbReference type="EMBL" id="AOLN01000006">
    <property type="protein sequence ID" value="ELZ97043.1"/>
    <property type="molecule type" value="Genomic_DNA"/>
</dbReference>
<dbReference type="Proteomes" id="UP000011550">
    <property type="component" value="Unassembled WGS sequence"/>
</dbReference>
<accession>M0IMI1</accession>
<evidence type="ECO:0000313" key="3">
    <source>
        <dbReference type="EMBL" id="ELZ97043.1"/>
    </source>
</evidence>
<keyword evidence="4" id="KW-1185">Reference proteome</keyword>
<reference evidence="3 4" key="1">
    <citation type="journal article" date="2014" name="PLoS Genet.">
        <title>Phylogenetically driven sequencing of extremely halophilic archaea reveals strategies for static and dynamic osmo-response.</title>
        <authorList>
            <person name="Becker E.A."/>
            <person name="Seitzer P.M."/>
            <person name="Tritt A."/>
            <person name="Larsen D."/>
            <person name="Krusor M."/>
            <person name="Yao A.I."/>
            <person name="Wu D."/>
            <person name="Madern D."/>
            <person name="Eisen J.A."/>
            <person name="Darling A.E."/>
            <person name="Facciotti M.T."/>
        </authorList>
    </citation>
    <scope>NUCLEOTIDE SEQUENCE [LARGE SCALE GENOMIC DNA]</scope>
    <source>
        <strain evidence="3 4">ATCC BAA-1512</strain>
    </source>
</reference>
<dbReference type="STRING" id="662479.C440_04678"/>
<dbReference type="Gene3D" id="2.60.40.1220">
    <property type="match status" value="1"/>
</dbReference>